<dbReference type="AlphaFoldDB" id="A0A395M1I0"/>
<organism evidence="1 2">
    <name type="scientific">Candidatus Thermochlorobacter aerophilus</name>
    <dbReference type="NCBI Taxonomy" id="1868324"/>
    <lineage>
        <taxon>Bacteria</taxon>
        <taxon>Pseudomonadati</taxon>
        <taxon>Chlorobiota</taxon>
        <taxon>Chlorobiia</taxon>
        <taxon>Chlorobiales</taxon>
        <taxon>Candidatus Thermochlorobacteriaceae</taxon>
        <taxon>Candidatus Thermochlorobacter</taxon>
    </lineage>
</organism>
<name>A0A395M1I0_9BACT</name>
<dbReference type="Pfam" id="PF20420">
    <property type="entry name" value="DUF6702"/>
    <property type="match status" value="1"/>
</dbReference>
<reference evidence="1 2" key="1">
    <citation type="journal article" date="2011" name="ISME J.">
        <title>Community ecology of hot spring cyanobacterial mats: predominant populations and their functional potential.</title>
        <authorList>
            <person name="Klatt C.G."/>
            <person name="Wood J.M."/>
            <person name="Rusch D.B."/>
            <person name="Bateson M.M."/>
            <person name="Hamamura N."/>
            <person name="Heidelberg J.F."/>
            <person name="Grossman A.R."/>
            <person name="Bhaya D."/>
            <person name="Cohan F.M."/>
            <person name="Kuhl M."/>
            <person name="Bryant D.A."/>
            <person name="Ward D.M."/>
        </authorList>
    </citation>
    <scope>NUCLEOTIDE SEQUENCE [LARGE SCALE GENOMIC DNA]</scope>
    <source>
        <strain evidence="1">OS</strain>
    </source>
</reference>
<dbReference type="EMBL" id="PHFL01000058">
    <property type="protein sequence ID" value="RFM23774.1"/>
    <property type="molecule type" value="Genomic_DNA"/>
</dbReference>
<dbReference type="Proteomes" id="UP000266389">
    <property type="component" value="Unassembled WGS sequence"/>
</dbReference>
<dbReference type="InterPro" id="IPR046525">
    <property type="entry name" value="DUF6702"/>
</dbReference>
<protein>
    <submittedName>
        <fullName evidence="1">Uncharacterized protein</fullName>
    </submittedName>
</protein>
<evidence type="ECO:0000313" key="1">
    <source>
        <dbReference type="EMBL" id="RFM23774.1"/>
    </source>
</evidence>
<gene>
    <name evidence="1" type="ORF">D0433_09065</name>
</gene>
<accession>A0A395M1I0</accession>
<evidence type="ECO:0000313" key="2">
    <source>
        <dbReference type="Proteomes" id="UP000266389"/>
    </source>
</evidence>
<proteinExistence type="predicted"/>
<comment type="caution">
    <text evidence="1">The sequence shown here is derived from an EMBL/GenBank/DDBJ whole genome shotgun (WGS) entry which is preliminary data.</text>
</comment>
<sequence length="162" mass="18874">MKKYLSTALLLCLVPFLVHNFHVSYAKLAIEQNLAVMNVRFFADDLTLALQRAHRLDTFQLSATAFADSLYLAYFNRHFELHNNGQRLYPVILSSGIDKDMWWYQMLFSSTSAFQNLSIKNTLLFDLFDDQKNILQIMHFPSEKTASFYFIHSAAQYHFACP</sequence>